<organism evidence="1">
    <name type="scientific">Arion vulgaris</name>
    <dbReference type="NCBI Taxonomy" id="1028688"/>
    <lineage>
        <taxon>Eukaryota</taxon>
        <taxon>Metazoa</taxon>
        <taxon>Spiralia</taxon>
        <taxon>Lophotrochozoa</taxon>
        <taxon>Mollusca</taxon>
        <taxon>Gastropoda</taxon>
        <taxon>Heterobranchia</taxon>
        <taxon>Euthyneura</taxon>
        <taxon>Panpulmonata</taxon>
        <taxon>Eupulmonata</taxon>
        <taxon>Stylommatophora</taxon>
        <taxon>Helicina</taxon>
        <taxon>Arionoidea</taxon>
        <taxon>Arionidae</taxon>
        <taxon>Arion</taxon>
    </lineage>
</organism>
<evidence type="ECO:0000313" key="1">
    <source>
        <dbReference type="EMBL" id="CEK55190.1"/>
    </source>
</evidence>
<dbReference type="AlphaFoldDB" id="A0A0B6YI34"/>
<feature type="non-terminal residue" evidence="1">
    <location>
        <position position="102"/>
    </location>
</feature>
<sequence>MIFNQSSDIVEAQTNYTFNMRNIFQKVKEYNVVFHIFCIDYNKAFDLCTISEVMEQHEGHGISITFDSTHRNLDIMNNMIQLIETRYHEQQAAAAVRVARVK</sequence>
<protein>
    <submittedName>
        <fullName evidence="1">Uncharacterized protein</fullName>
    </submittedName>
</protein>
<accession>A0A0B6YI34</accession>
<proteinExistence type="predicted"/>
<name>A0A0B6YI34_9EUPU</name>
<dbReference type="EMBL" id="HACG01008325">
    <property type="protein sequence ID" value="CEK55190.1"/>
    <property type="molecule type" value="Transcribed_RNA"/>
</dbReference>
<reference evidence="1" key="1">
    <citation type="submission" date="2014-12" db="EMBL/GenBank/DDBJ databases">
        <title>Insight into the proteome of Arion vulgaris.</title>
        <authorList>
            <person name="Aradska J."/>
            <person name="Bulat T."/>
            <person name="Smidak R."/>
            <person name="Sarate P."/>
            <person name="Gangsoo J."/>
            <person name="Sialana F."/>
            <person name="Bilban M."/>
            <person name="Lubec G."/>
        </authorList>
    </citation>
    <scope>NUCLEOTIDE SEQUENCE</scope>
    <source>
        <tissue evidence="1">Skin</tissue>
    </source>
</reference>
<gene>
    <name evidence="1" type="primary">ORF24589</name>
</gene>